<feature type="transmembrane region" description="Helical" evidence="8">
    <location>
        <begin position="61"/>
        <end position="79"/>
    </location>
</feature>
<feature type="transmembrane region" description="Helical" evidence="8">
    <location>
        <begin position="91"/>
        <end position="109"/>
    </location>
</feature>
<evidence type="ECO:0000259" key="10">
    <source>
        <dbReference type="Pfam" id="PF16916"/>
    </source>
</evidence>
<dbReference type="SUPFAM" id="SSF160240">
    <property type="entry name" value="Cation efflux protein cytoplasmic domain-like"/>
    <property type="match status" value="1"/>
</dbReference>
<feature type="transmembrane region" description="Helical" evidence="8">
    <location>
        <begin position="24"/>
        <end position="49"/>
    </location>
</feature>
<reference evidence="12" key="1">
    <citation type="submission" date="2017-02" db="EMBL/GenBank/DDBJ databases">
        <authorList>
            <person name="Varghese N."/>
            <person name="Submissions S."/>
        </authorList>
    </citation>
    <scope>NUCLEOTIDE SEQUENCE [LARGE SCALE GENOMIC DNA]</scope>
    <source>
        <strain evidence="12">VKM Ac-2052</strain>
    </source>
</reference>
<evidence type="ECO:0000256" key="1">
    <source>
        <dbReference type="ARBA" id="ARBA00004141"/>
    </source>
</evidence>
<dbReference type="Pfam" id="PF16916">
    <property type="entry name" value="ZT_dimer"/>
    <property type="match status" value="1"/>
</dbReference>
<accession>A0A1T4XC86</accession>
<sequence length="311" mass="32825">MARTEQHSHGSHDHASATTNRARLGWAIAIVATVLIVEVAGALATGSLALLADAGHMASDLIGLTVALVATIIAARPATDRHSFGFQRVEVFAALFNGILLIGVARFVAIEGVSRLITPEDVQIPPVPLLVVAVIGLVANFGALMLLRGGASSSLNMRGAYLEVFGDLLGSATVIVASIVILLTGFAPADAIASLVIAAMIIPRAISLLRDVIRVLLQQTPVETDVAEIRSHILAEDGVVEVHDVHVWAVTTGKNIFSAHVVVEPAVFERGESGRLLDRLSTCLSAHFDVGHSTFQIEPAEHAQHEEHLHP</sequence>
<organism evidence="11 12">
    <name type="scientific">Agreia bicolorata</name>
    <dbReference type="NCBI Taxonomy" id="110935"/>
    <lineage>
        <taxon>Bacteria</taxon>
        <taxon>Bacillati</taxon>
        <taxon>Actinomycetota</taxon>
        <taxon>Actinomycetes</taxon>
        <taxon>Micrococcales</taxon>
        <taxon>Microbacteriaceae</taxon>
        <taxon>Agreia</taxon>
    </lineage>
</organism>
<evidence type="ECO:0000256" key="4">
    <source>
        <dbReference type="ARBA" id="ARBA00022692"/>
    </source>
</evidence>
<evidence type="ECO:0000259" key="9">
    <source>
        <dbReference type="Pfam" id="PF01545"/>
    </source>
</evidence>
<gene>
    <name evidence="11" type="ORF">SAMN06295879_1040</name>
</gene>
<dbReference type="InterPro" id="IPR002524">
    <property type="entry name" value="Cation_efflux"/>
</dbReference>
<dbReference type="InterPro" id="IPR036837">
    <property type="entry name" value="Cation_efflux_CTD_sf"/>
</dbReference>
<dbReference type="Proteomes" id="UP000189735">
    <property type="component" value="Unassembled WGS sequence"/>
</dbReference>
<protein>
    <submittedName>
        <fullName evidence="11">Cobalt-zinc-cadmium efflux system protein</fullName>
    </submittedName>
</protein>
<dbReference type="EMBL" id="FUYG01000002">
    <property type="protein sequence ID" value="SKA87136.1"/>
    <property type="molecule type" value="Genomic_DNA"/>
</dbReference>
<keyword evidence="7 8" id="KW-0472">Membrane</keyword>
<dbReference type="Pfam" id="PF01545">
    <property type="entry name" value="Cation_efflux"/>
    <property type="match status" value="1"/>
</dbReference>
<proteinExistence type="inferred from homology"/>
<evidence type="ECO:0000256" key="2">
    <source>
        <dbReference type="ARBA" id="ARBA00008873"/>
    </source>
</evidence>
<dbReference type="PANTHER" id="PTHR11562">
    <property type="entry name" value="CATION EFFLUX PROTEIN/ ZINC TRANSPORTER"/>
    <property type="match status" value="1"/>
</dbReference>
<dbReference type="InterPro" id="IPR027470">
    <property type="entry name" value="Cation_efflux_CTD"/>
</dbReference>
<dbReference type="Gene3D" id="1.20.1510.10">
    <property type="entry name" value="Cation efflux protein transmembrane domain"/>
    <property type="match status" value="1"/>
</dbReference>
<keyword evidence="6" id="KW-0406">Ion transport</keyword>
<feature type="transmembrane region" description="Helical" evidence="8">
    <location>
        <begin position="129"/>
        <end position="147"/>
    </location>
</feature>
<evidence type="ECO:0000256" key="6">
    <source>
        <dbReference type="ARBA" id="ARBA00023065"/>
    </source>
</evidence>
<evidence type="ECO:0000313" key="12">
    <source>
        <dbReference type="Proteomes" id="UP000189735"/>
    </source>
</evidence>
<feature type="domain" description="Cation efflux protein transmembrane" evidence="9">
    <location>
        <begin position="27"/>
        <end position="217"/>
    </location>
</feature>
<keyword evidence="4 8" id="KW-0812">Transmembrane</keyword>
<keyword evidence="5 8" id="KW-1133">Transmembrane helix</keyword>
<evidence type="ECO:0000256" key="8">
    <source>
        <dbReference type="SAM" id="Phobius"/>
    </source>
</evidence>
<dbReference type="InterPro" id="IPR058533">
    <property type="entry name" value="Cation_efflux_TM"/>
</dbReference>
<dbReference type="GO" id="GO:0005385">
    <property type="term" value="F:zinc ion transmembrane transporter activity"/>
    <property type="evidence" value="ECO:0007669"/>
    <property type="project" value="TreeGrafter"/>
</dbReference>
<evidence type="ECO:0000256" key="3">
    <source>
        <dbReference type="ARBA" id="ARBA00022448"/>
    </source>
</evidence>
<dbReference type="NCBIfam" id="TIGR01297">
    <property type="entry name" value="CDF"/>
    <property type="match status" value="1"/>
</dbReference>
<dbReference type="RefSeq" id="WP_078713588.1">
    <property type="nucleotide sequence ID" value="NZ_FUYG01000002.1"/>
</dbReference>
<evidence type="ECO:0000313" key="11">
    <source>
        <dbReference type="EMBL" id="SKA87136.1"/>
    </source>
</evidence>
<dbReference type="InterPro" id="IPR050681">
    <property type="entry name" value="CDF/SLC30A"/>
</dbReference>
<feature type="transmembrane region" description="Helical" evidence="8">
    <location>
        <begin position="168"/>
        <end position="186"/>
    </location>
</feature>
<dbReference type="PANTHER" id="PTHR11562:SF17">
    <property type="entry name" value="RE54080P-RELATED"/>
    <property type="match status" value="1"/>
</dbReference>
<dbReference type="GO" id="GO:0005886">
    <property type="term" value="C:plasma membrane"/>
    <property type="evidence" value="ECO:0007669"/>
    <property type="project" value="TreeGrafter"/>
</dbReference>
<dbReference type="InterPro" id="IPR027469">
    <property type="entry name" value="Cation_efflux_TMD_sf"/>
</dbReference>
<dbReference type="SUPFAM" id="SSF161111">
    <property type="entry name" value="Cation efflux protein transmembrane domain-like"/>
    <property type="match status" value="1"/>
</dbReference>
<evidence type="ECO:0000256" key="5">
    <source>
        <dbReference type="ARBA" id="ARBA00022989"/>
    </source>
</evidence>
<comment type="similarity">
    <text evidence="2">Belongs to the cation diffusion facilitator (CDF) transporter (TC 2.A.4) family. SLC30A subfamily.</text>
</comment>
<comment type="subcellular location">
    <subcellularLocation>
        <location evidence="1">Membrane</location>
        <topology evidence="1">Multi-pass membrane protein</topology>
    </subcellularLocation>
</comment>
<name>A0A1T4XC86_9MICO</name>
<feature type="transmembrane region" description="Helical" evidence="8">
    <location>
        <begin position="192"/>
        <end position="209"/>
    </location>
</feature>
<feature type="domain" description="Cation efflux protein cytoplasmic" evidence="10">
    <location>
        <begin position="223"/>
        <end position="299"/>
    </location>
</feature>
<evidence type="ECO:0000256" key="7">
    <source>
        <dbReference type="ARBA" id="ARBA00023136"/>
    </source>
</evidence>
<dbReference type="AlphaFoldDB" id="A0A1T4XC86"/>
<keyword evidence="3" id="KW-0813">Transport</keyword>